<keyword evidence="8" id="KW-0443">Lipid metabolism</keyword>
<evidence type="ECO:0000256" key="3">
    <source>
        <dbReference type="ARBA" id="ARBA00022490"/>
    </source>
</evidence>
<evidence type="ECO:0000313" key="13">
    <source>
        <dbReference type="Proteomes" id="UP000007110"/>
    </source>
</evidence>
<keyword evidence="7" id="KW-0067">ATP-binding</keyword>
<feature type="domain" description="ATP-citrate synthase/succinyl-CoA ligase C-terminal" evidence="9">
    <location>
        <begin position="646"/>
        <end position="771"/>
    </location>
</feature>
<reference evidence="12" key="2">
    <citation type="submission" date="2021-01" db="UniProtKB">
        <authorList>
            <consortium name="EnsemblMetazoa"/>
        </authorList>
    </citation>
    <scope>IDENTIFICATION</scope>
</reference>
<dbReference type="PANTHER" id="PTHR23118">
    <property type="entry name" value="ATP-CITRATE SYNTHASE"/>
    <property type="match status" value="1"/>
</dbReference>
<dbReference type="Gene3D" id="3.40.50.261">
    <property type="entry name" value="Succinyl-CoA synthetase domains"/>
    <property type="match status" value="2"/>
</dbReference>
<keyword evidence="13" id="KW-1185">Reference proteome</keyword>
<dbReference type="InParanoid" id="A0A7M7PMH9"/>
<dbReference type="GO" id="GO:0003878">
    <property type="term" value="F:ATP citrate synthase activity"/>
    <property type="evidence" value="ECO:0000318"/>
    <property type="project" value="GO_Central"/>
</dbReference>
<dbReference type="Gene3D" id="3.30.470.110">
    <property type="match status" value="1"/>
</dbReference>
<dbReference type="Pfam" id="PF00549">
    <property type="entry name" value="Ligase_CoA"/>
    <property type="match status" value="1"/>
</dbReference>
<dbReference type="SUPFAM" id="SSF52210">
    <property type="entry name" value="Succinyl-CoA synthetase domains"/>
    <property type="match status" value="1"/>
</dbReference>
<accession>A0A7M7PMH9</accession>
<name>A0A7M7PMH9_STRPU</name>
<dbReference type="Gene3D" id="3.40.50.720">
    <property type="entry name" value="NAD(P)-binding Rossmann-like Domain"/>
    <property type="match status" value="1"/>
</dbReference>
<dbReference type="InterPro" id="IPR056749">
    <property type="entry name" value="Citrate_synth_N"/>
</dbReference>
<dbReference type="OrthoDB" id="10059150at2759"/>
<proteinExistence type="predicted"/>
<keyword evidence="4" id="KW-0444">Lipid biosynthesis</keyword>
<dbReference type="RefSeq" id="XP_030852899.1">
    <property type="nucleotide sequence ID" value="XM_030997039.1"/>
</dbReference>
<dbReference type="InterPro" id="IPR016102">
    <property type="entry name" value="Succinyl-CoA_synth-like"/>
</dbReference>
<dbReference type="FunFam" id="3.40.50.261:FF:000008">
    <property type="entry name" value="ATP-citrate synthase alpha chain protein"/>
    <property type="match status" value="1"/>
</dbReference>
<evidence type="ECO:0000256" key="8">
    <source>
        <dbReference type="ARBA" id="ARBA00023098"/>
    </source>
</evidence>
<sequence>MTSKVITEVYGKRLLSNALSEHVGVIRCVKVDASTDWDSLVGSHDWLQSEPLVVKPDQGLKRRGKLGLLKLNTDLTTARKWIAEKMEEDLLVDGVNGRLRQFIIEPFVKHDPSSDEYYVSIYSEMDADVVLFHHQGGVDVGDVGEKALKLRLGLKEELSDVIVKDELLKNIAPQKKSIVASFIVDLVKMYQDLHFTLLEINPLVVLDKVYPLDLAAMLDTKATPVCKDRWGRVEFPPPFGRLPSEEERFISELEIGTPANVKLTVLNRKARIWSAISGGGISLLLGDTAMVHECSHEIGCYAQFSGPLNPTQMYGFTKTVLDLMLAEKHPDGKVLVTGSQAIDVTTLVANKIGPGAGMMNALEEYKDQLIKHKVSLYIRTTVGIVGAENEKLPRTLANLGIPVYVFGGEVPISDVIRYALGKEVIPKNVNHPRIYRNERQTPPRTSKTAINGFTDRENNDIMTLSPDAIFNPRTMAIAIGMFPSAIQNIIGFDFVCSRTQPSIAAIVRPNSKNCEETYSWGQDVISIPVYASLYDAVNNHCDVTVVLNQAIGPAGYTCALHALSTPQIRCILMMVGHINEQQTRELIGLASRKRVLMIGPSSFKHGLQVNVIKPGSFRCNLFGDIGGPLPDLVELKLYRQGSVVYLSRSGGLSTELCVSIARNSDGIYMGIALGGGRYTGSGIMDHIRFLQDNHAVKCFILIGEVGGLEEYEVCEALKKGTITKPVIAFCIGTCTDLYKQEPAYFGHSGGGTDSERESAMVKNQALAQAGAIVPDTFDSMAVKLAEVYDKLALEGKLAPLEEPPVPMIPSNMKPARRPPVLSQ</sequence>
<feature type="domain" description="ATP-citrate synthase citrate-binding" evidence="10">
    <location>
        <begin position="244"/>
        <end position="421"/>
    </location>
</feature>
<dbReference type="InterPro" id="IPR036291">
    <property type="entry name" value="NAD(P)-bd_dom_sf"/>
</dbReference>
<evidence type="ECO:0000256" key="4">
    <source>
        <dbReference type="ARBA" id="ARBA00022516"/>
    </source>
</evidence>
<evidence type="ECO:0000256" key="7">
    <source>
        <dbReference type="ARBA" id="ARBA00022840"/>
    </source>
</evidence>
<dbReference type="GeneID" id="594785"/>
<dbReference type="OMA" id="SHEIGCY"/>
<evidence type="ECO:0000256" key="5">
    <source>
        <dbReference type="ARBA" id="ARBA00022679"/>
    </source>
</evidence>
<evidence type="ECO:0000256" key="2">
    <source>
        <dbReference type="ARBA" id="ARBA00012639"/>
    </source>
</evidence>
<dbReference type="Proteomes" id="UP000007110">
    <property type="component" value="Unassembled WGS sequence"/>
</dbReference>
<dbReference type="Pfam" id="PF24948">
    <property type="entry name" value="Citrate_synth_N"/>
    <property type="match status" value="1"/>
</dbReference>
<comment type="subcellular location">
    <subcellularLocation>
        <location evidence="1">Cytoplasm</location>
    </subcellularLocation>
</comment>
<dbReference type="GO" id="GO:0006085">
    <property type="term" value="P:acetyl-CoA biosynthetic process"/>
    <property type="evidence" value="ECO:0000318"/>
    <property type="project" value="GO_Central"/>
</dbReference>
<keyword evidence="5" id="KW-0808">Transferase</keyword>
<dbReference type="GO" id="GO:0005524">
    <property type="term" value="F:ATP binding"/>
    <property type="evidence" value="ECO:0007669"/>
    <property type="project" value="UniProtKB-KW"/>
</dbReference>
<dbReference type="KEGG" id="spu:594785"/>
<dbReference type="EnsemblMetazoa" id="XM_030997039">
    <property type="protein sequence ID" value="XP_030852899"/>
    <property type="gene ID" value="LOC594785"/>
</dbReference>
<evidence type="ECO:0000256" key="1">
    <source>
        <dbReference type="ARBA" id="ARBA00004496"/>
    </source>
</evidence>
<dbReference type="SUPFAM" id="SSF56059">
    <property type="entry name" value="Glutathione synthetase ATP-binding domain-like"/>
    <property type="match status" value="1"/>
</dbReference>
<evidence type="ECO:0000256" key="6">
    <source>
        <dbReference type="ARBA" id="ARBA00022741"/>
    </source>
</evidence>
<dbReference type="GO" id="GO:0006633">
    <property type="term" value="P:fatty acid biosynthetic process"/>
    <property type="evidence" value="ECO:0000318"/>
    <property type="project" value="GO_Central"/>
</dbReference>
<dbReference type="InterPro" id="IPR002020">
    <property type="entry name" value="Citrate_synthase"/>
</dbReference>
<organism evidence="12 13">
    <name type="scientific">Strongylocentrotus purpuratus</name>
    <name type="common">Purple sea urchin</name>
    <dbReference type="NCBI Taxonomy" id="7668"/>
    <lineage>
        <taxon>Eukaryota</taxon>
        <taxon>Metazoa</taxon>
        <taxon>Echinodermata</taxon>
        <taxon>Eleutherozoa</taxon>
        <taxon>Echinozoa</taxon>
        <taxon>Echinoidea</taxon>
        <taxon>Euechinoidea</taxon>
        <taxon>Echinacea</taxon>
        <taxon>Camarodonta</taxon>
        <taxon>Echinidea</taxon>
        <taxon>Strongylocentrotidae</taxon>
        <taxon>Strongylocentrotus</taxon>
    </lineage>
</organism>
<dbReference type="EC" id="2.3.3.8" evidence="2"/>
<feature type="domain" description="ATP-citrate synthase ATP-grasp" evidence="11">
    <location>
        <begin position="3"/>
        <end position="230"/>
    </location>
</feature>
<evidence type="ECO:0000259" key="11">
    <source>
        <dbReference type="Pfam" id="PF24948"/>
    </source>
</evidence>
<dbReference type="Pfam" id="PF16114">
    <property type="entry name" value="Citrate_bind"/>
    <property type="match status" value="1"/>
</dbReference>
<protein>
    <recommendedName>
        <fullName evidence="2">ATP citrate synthase</fullName>
        <ecNumber evidence="2">2.3.3.8</ecNumber>
    </recommendedName>
</protein>
<dbReference type="InterPro" id="IPR032263">
    <property type="entry name" value="Citrate-bd"/>
</dbReference>
<dbReference type="InterPro" id="IPR005811">
    <property type="entry name" value="SUCC_ACL_C"/>
</dbReference>
<dbReference type="PANTHER" id="PTHR23118:SF42">
    <property type="entry name" value="ATP-CITRATE SYNTHASE"/>
    <property type="match status" value="1"/>
</dbReference>
<reference evidence="13" key="1">
    <citation type="submission" date="2015-02" db="EMBL/GenBank/DDBJ databases">
        <title>Genome sequencing for Strongylocentrotus purpuratus.</title>
        <authorList>
            <person name="Murali S."/>
            <person name="Liu Y."/>
            <person name="Vee V."/>
            <person name="English A."/>
            <person name="Wang M."/>
            <person name="Skinner E."/>
            <person name="Han Y."/>
            <person name="Muzny D.M."/>
            <person name="Worley K.C."/>
            <person name="Gibbs R.A."/>
        </authorList>
    </citation>
    <scope>NUCLEOTIDE SEQUENCE</scope>
</reference>
<evidence type="ECO:0000259" key="9">
    <source>
        <dbReference type="Pfam" id="PF00549"/>
    </source>
</evidence>
<evidence type="ECO:0000259" key="10">
    <source>
        <dbReference type="Pfam" id="PF16114"/>
    </source>
</evidence>
<keyword evidence="3" id="KW-0963">Cytoplasm</keyword>
<evidence type="ECO:0000313" key="12">
    <source>
        <dbReference type="EnsemblMetazoa" id="XP_030852899"/>
    </source>
</evidence>
<keyword evidence="6" id="KW-0547">Nucleotide-binding</keyword>
<dbReference type="SUPFAM" id="SSF51735">
    <property type="entry name" value="NAD(P)-binding Rossmann-fold domains"/>
    <property type="match status" value="1"/>
</dbReference>
<dbReference type="AlphaFoldDB" id="A0A7M7PMH9"/>
<dbReference type="GO" id="GO:0005829">
    <property type="term" value="C:cytosol"/>
    <property type="evidence" value="ECO:0000318"/>
    <property type="project" value="GO_Central"/>
</dbReference>